<dbReference type="SUPFAM" id="SSF54637">
    <property type="entry name" value="Thioesterase/thiol ester dehydrase-isomerase"/>
    <property type="match status" value="1"/>
</dbReference>
<evidence type="ECO:0000256" key="1">
    <source>
        <dbReference type="ARBA" id="ARBA00023239"/>
    </source>
</evidence>
<dbReference type="PANTHER" id="PTHR30272:SF1">
    <property type="entry name" value="3-HYDROXYACYL-[ACYL-CARRIER-PROTEIN] DEHYDRATASE"/>
    <property type="match status" value="1"/>
</dbReference>
<protein>
    <submittedName>
        <fullName evidence="2">Beta-hydroxyacyl-ACP dehydratase</fullName>
        <ecNumber evidence="2">4.2.1.59</ecNumber>
    </submittedName>
</protein>
<comment type="caution">
    <text evidence="2">The sequence shown here is derived from an EMBL/GenBank/DDBJ whole genome shotgun (WGS) entry which is preliminary data.</text>
</comment>
<dbReference type="Pfam" id="PF07977">
    <property type="entry name" value="FabA"/>
    <property type="match status" value="1"/>
</dbReference>
<dbReference type="Proteomes" id="UP000060487">
    <property type="component" value="Unassembled WGS sequence"/>
</dbReference>
<dbReference type="RefSeq" id="WP_085053638.1">
    <property type="nucleotide sequence ID" value="NZ_LNQR01000122.1"/>
</dbReference>
<dbReference type="InterPro" id="IPR029069">
    <property type="entry name" value="HotDog_dom_sf"/>
</dbReference>
<dbReference type="EMBL" id="LNQR01000122">
    <property type="protein sequence ID" value="KWT77386.1"/>
    <property type="molecule type" value="Genomic_DNA"/>
</dbReference>
<keyword evidence="1 2" id="KW-0456">Lyase</keyword>
<sequence>MRFLFYDSITRLEKGKAVSGVKAFSLSEEFLRGHFDREALVPGVIFIEAMAQLLGWLVIYTHDFKLSPILTLVEGAHIPPRLRPGFKADIYGEITTTTKRDTLGSAAVFIDGQKIASASRIIYSHFDKIDPDELYRRFCYYSGIKNSETISQ</sequence>
<keyword evidence="3" id="KW-1185">Reference proteome</keyword>
<dbReference type="EC" id="4.2.1.59" evidence="2"/>
<accession>A0ABR5SD10</accession>
<reference evidence="2 3" key="1">
    <citation type="submission" date="2015-11" db="EMBL/GenBank/DDBJ databases">
        <authorList>
            <person name="Lin W."/>
        </authorList>
    </citation>
    <scope>NUCLEOTIDE SEQUENCE [LARGE SCALE GENOMIC DNA]</scope>
    <source>
        <strain evidence="2 3">HCH-1</strain>
    </source>
</reference>
<evidence type="ECO:0000313" key="2">
    <source>
        <dbReference type="EMBL" id="KWT77386.1"/>
    </source>
</evidence>
<name>A0ABR5SD10_9BACT</name>
<gene>
    <name evidence="2" type="ORF">ASN18_3029</name>
</gene>
<dbReference type="Gene3D" id="3.10.129.10">
    <property type="entry name" value="Hotdog Thioesterase"/>
    <property type="match status" value="1"/>
</dbReference>
<dbReference type="GO" id="GO:0019171">
    <property type="term" value="F:(3R)-hydroxyacyl-[acyl-carrier-protein] dehydratase activity"/>
    <property type="evidence" value="ECO:0007669"/>
    <property type="project" value="UniProtKB-EC"/>
</dbReference>
<organism evidence="2 3">
    <name type="scientific">Candidatus Magnetominusculus xianensis</name>
    <dbReference type="NCBI Taxonomy" id="1748249"/>
    <lineage>
        <taxon>Bacteria</taxon>
        <taxon>Pseudomonadati</taxon>
        <taxon>Nitrospirota</taxon>
        <taxon>Nitrospiria</taxon>
        <taxon>Nitrospirales</taxon>
        <taxon>Nitrospiraceae</taxon>
        <taxon>Candidatus Magnetominusculus</taxon>
    </lineage>
</organism>
<dbReference type="InterPro" id="IPR013114">
    <property type="entry name" value="FabA_FabZ"/>
</dbReference>
<dbReference type="PANTHER" id="PTHR30272">
    <property type="entry name" value="3-HYDROXYACYL-[ACYL-CARRIER-PROTEIN] DEHYDRATASE"/>
    <property type="match status" value="1"/>
</dbReference>
<proteinExistence type="predicted"/>
<evidence type="ECO:0000313" key="3">
    <source>
        <dbReference type="Proteomes" id="UP000060487"/>
    </source>
</evidence>